<organism evidence="8 9">
    <name type="scientific">Candidatus Doudnabacteria bacterium RIFCSPHIGHO2_01_FULL_46_24</name>
    <dbReference type="NCBI Taxonomy" id="1817825"/>
    <lineage>
        <taxon>Bacteria</taxon>
        <taxon>Candidatus Doudnaibacteriota</taxon>
    </lineage>
</organism>
<dbReference type="AlphaFoldDB" id="A0A1F5NUV5"/>
<dbReference type="PANTHER" id="PTHR11138:SF5">
    <property type="entry name" value="METHIONYL-TRNA FORMYLTRANSFERASE, MITOCHONDRIAL"/>
    <property type="match status" value="1"/>
</dbReference>
<dbReference type="CDD" id="cd08704">
    <property type="entry name" value="Met_tRNA_FMT_C"/>
    <property type="match status" value="1"/>
</dbReference>
<dbReference type="InterPro" id="IPR044135">
    <property type="entry name" value="Met-tRNA-FMT_C"/>
</dbReference>
<sequence length="307" mass="34122">MAHKIVFAGTTDFGIPTLEILNTKYQILAIVTQPDRPAGRKKALSPSPIKLWAEKNNIPVLQPEELSTITHQLSTLEPGLLLVAAYGQIIPKDILDIPKFGSINIHGSLLPKYRGASPIQAAILRGETETGITLIKMDEKMDHGPVIAQAMMTIDDNDDFITLYKKLSDLSADLVMETLPKWFTGQMRSTEQRHEQATYTKLFAHSDGRVDWATPAVEVDRKVKALNPEPGVWTTLDKKSVKILKTKALPDAKIELPGKIYESGNEMLVKCQLGSLQILYLHPEGRKPMTGRDFLNGLKSRSNAMFI</sequence>
<dbReference type="InterPro" id="IPR005793">
    <property type="entry name" value="Formyl_trans_C"/>
</dbReference>
<dbReference type="NCBIfam" id="TIGR00460">
    <property type="entry name" value="fmt"/>
    <property type="match status" value="1"/>
</dbReference>
<evidence type="ECO:0000259" key="7">
    <source>
        <dbReference type="Pfam" id="PF02911"/>
    </source>
</evidence>
<dbReference type="STRING" id="1817825.A2720_01145"/>
<comment type="function">
    <text evidence="5">Attaches a formyl group to the free amino group of methionyl-tRNA(fMet). The formyl group appears to play a dual role in the initiator identity of N-formylmethionyl-tRNA by promoting its recognition by IF2 and preventing the misappropriation of this tRNA by the elongation apparatus.</text>
</comment>
<accession>A0A1F5NUV5</accession>
<dbReference type="EC" id="2.1.2.9" evidence="2 5"/>
<reference evidence="8 9" key="1">
    <citation type="journal article" date="2016" name="Nat. Commun.">
        <title>Thousands of microbial genomes shed light on interconnected biogeochemical processes in an aquifer system.</title>
        <authorList>
            <person name="Anantharaman K."/>
            <person name="Brown C.T."/>
            <person name="Hug L.A."/>
            <person name="Sharon I."/>
            <person name="Castelle C.J."/>
            <person name="Probst A.J."/>
            <person name="Thomas B.C."/>
            <person name="Singh A."/>
            <person name="Wilkins M.J."/>
            <person name="Karaoz U."/>
            <person name="Brodie E.L."/>
            <person name="Williams K.H."/>
            <person name="Hubbard S.S."/>
            <person name="Banfield J.F."/>
        </authorList>
    </citation>
    <scope>NUCLEOTIDE SEQUENCE [LARGE SCALE GENOMIC DNA]</scope>
</reference>
<comment type="similarity">
    <text evidence="1 5">Belongs to the Fmt family.</text>
</comment>
<evidence type="ECO:0000259" key="6">
    <source>
        <dbReference type="Pfam" id="PF00551"/>
    </source>
</evidence>
<dbReference type="SUPFAM" id="SSF50486">
    <property type="entry name" value="FMT C-terminal domain-like"/>
    <property type="match status" value="1"/>
</dbReference>
<dbReference type="CDD" id="cd08646">
    <property type="entry name" value="FMT_core_Met-tRNA-FMT_N"/>
    <property type="match status" value="1"/>
</dbReference>
<dbReference type="InterPro" id="IPR011034">
    <property type="entry name" value="Formyl_transferase-like_C_sf"/>
</dbReference>
<dbReference type="InterPro" id="IPR001555">
    <property type="entry name" value="GART_AS"/>
</dbReference>
<dbReference type="GO" id="GO:0005829">
    <property type="term" value="C:cytosol"/>
    <property type="evidence" value="ECO:0007669"/>
    <property type="project" value="TreeGrafter"/>
</dbReference>
<evidence type="ECO:0000256" key="4">
    <source>
        <dbReference type="ARBA" id="ARBA00022917"/>
    </source>
</evidence>
<dbReference type="Pfam" id="PF00551">
    <property type="entry name" value="Formyl_trans_N"/>
    <property type="match status" value="1"/>
</dbReference>
<evidence type="ECO:0000313" key="8">
    <source>
        <dbReference type="EMBL" id="OGE81130.1"/>
    </source>
</evidence>
<dbReference type="InterPro" id="IPR041711">
    <property type="entry name" value="Met-tRNA-FMT_N"/>
</dbReference>
<dbReference type="HAMAP" id="MF_00182">
    <property type="entry name" value="Formyl_trans"/>
    <property type="match status" value="1"/>
</dbReference>
<keyword evidence="3 5" id="KW-0808">Transferase</keyword>
<dbReference type="GO" id="GO:0004479">
    <property type="term" value="F:methionyl-tRNA formyltransferase activity"/>
    <property type="evidence" value="ECO:0007669"/>
    <property type="project" value="UniProtKB-UniRule"/>
</dbReference>
<dbReference type="Pfam" id="PF02911">
    <property type="entry name" value="Formyl_trans_C"/>
    <property type="match status" value="1"/>
</dbReference>
<feature type="binding site" evidence="5">
    <location>
        <begin position="108"/>
        <end position="111"/>
    </location>
    <ligand>
        <name>(6S)-5,6,7,8-tetrahydrofolate</name>
        <dbReference type="ChEBI" id="CHEBI:57453"/>
    </ligand>
</feature>
<evidence type="ECO:0000256" key="1">
    <source>
        <dbReference type="ARBA" id="ARBA00010699"/>
    </source>
</evidence>
<evidence type="ECO:0000256" key="3">
    <source>
        <dbReference type="ARBA" id="ARBA00022679"/>
    </source>
</evidence>
<dbReference type="Proteomes" id="UP000178892">
    <property type="component" value="Unassembled WGS sequence"/>
</dbReference>
<name>A0A1F5NUV5_9BACT</name>
<evidence type="ECO:0000256" key="2">
    <source>
        <dbReference type="ARBA" id="ARBA00012261"/>
    </source>
</evidence>
<evidence type="ECO:0000256" key="5">
    <source>
        <dbReference type="HAMAP-Rule" id="MF_00182"/>
    </source>
</evidence>
<dbReference type="Gene3D" id="3.40.50.12230">
    <property type="match status" value="1"/>
</dbReference>
<dbReference type="InterPro" id="IPR005794">
    <property type="entry name" value="Fmt"/>
</dbReference>
<feature type="domain" description="Formyl transferase N-terminal" evidence="6">
    <location>
        <begin position="8"/>
        <end position="178"/>
    </location>
</feature>
<protein>
    <recommendedName>
        <fullName evidence="2 5">Methionyl-tRNA formyltransferase</fullName>
        <ecNumber evidence="2 5">2.1.2.9</ecNumber>
    </recommendedName>
</protein>
<comment type="caution">
    <text evidence="8">The sequence shown here is derived from an EMBL/GenBank/DDBJ whole genome shotgun (WGS) entry which is preliminary data.</text>
</comment>
<dbReference type="PANTHER" id="PTHR11138">
    <property type="entry name" value="METHIONYL-TRNA FORMYLTRANSFERASE"/>
    <property type="match status" value="1"/>
</dbReference>
<feature type="domain" description="Formyl transferase C-terminal" evidence="7">
    <location>
        <begin position="206"/>
        <end position="298"/>
    </location>
</feature>
<gene>
    <name evidence="5" type="primary">fmt</name>
    <name evidence="8" type="ORF">A2720_01145</name>
</gene>
<dbReference type="InterPro" id="IPR036477">
    <property type="entry name" value="Formyl_transf_N_sf"/>
</dbReference>
<evidence type="ECO:0000313" key="9">
    <source>
        <dbReference type="Proteomes" id="UP000178892"/>
    </source>
</evidence>
<proteinExistence type="inferred from homology"/>
<keyword evidence="4 5" id="KW-0648">Protein biosynthesis</keyword>
<dbReference type="EMBL" id="MFEL01000010">
    <property type="protein sequence ID" value="OGE81130.1"/>
    <property type="molecule type" value="Genomic_DNA"/>
</dbReference>
<dbReference type="InterPro" id="IPR002376">
    <property type="entry name" value="Formyl_transf_N"/>
</dbReference>
<dbReference type="PROSITE" id="PS00373">
    <property type="entry name" value="GART"/>
    <property type="match status" value="1"/>
</dbReference>
<dbReference type="SUPFAM" id="SSF53328">
    <property type="entry name" value="Formyltransferase"/>
    <property type="match status" value="1"/>
</dbReference>
<comment type="catalytic activity">
    <reaction evidence="5">
        <text>L-methionyl-tRNA(fMet) + (6R)-10-formyltetrahydrofolate = N-formyl-L-methionyl-tRNA(fMet) + (6S)-5,6,7,8-tetrahydrofolate + H(+)</text>
        <dbReference type="Rhea" id="RHEA:24380"/>
        <dbReference type="Rhea" id="RHEA-COMP:9952"/>
        <dbReference type="Rhea" id="RHEA-COMP:9953"/>
        <dbReference type="ChEBI" id="CHEBI:15378"/>
        <dbReference type="ChEBI" id="CHEBI:57453"/>
        <dbReference type="ChEBI" id="CHEBI:78530"/>
        <dbReference type="ChEBI" id="CHEBI:78844"/>
        <dbReference type="ChEBI" id="CHEBI:195366"/>
        <dbReference type="EC" id="2.1.2.9"/>
    </reaction>
</comment>